<gene>
    <name evidence="4" type="ORF">M0D43_08475</name>
</gene>
<evidence type="ECO:0000256" key="3">
    <source>
        <dbReference type="SAM" id="SignalP"/>
    </source>
</evidence>
<dbReference type="GO" id="GO:0050308">
    <property type="term" value="F:sugar-phosphatase activity"/>
    <property type="evidence" value="ECO:0007669"/>
    <property type="project" value="TreeGrafter"/>
</dbReference>
<reference evidence="4" key="1">
    <citation type="submission" date="2022-04" db="EMBL/GenBank/DDBJ databases">
        <title>Xanthomonas prunicola pv. tritici, a pathogen causing a previously unreported foliar disease of wheat.</title>
        <authorList>
            <person name="Clavijo F."/>
            <person name="Curland R.D."/>
            <person name="Dill-Macky R."/>
            <person name="Pereyra S."/>
            <person name="Roman-Reyna V."/>
            <person name="Siri M.I."/>
        </authorList>
    </citation>
    <scope>NUCLEOTIDE SEQUENCE</scope>
    <source>
        <strain evidence="4">CIX249</strain>
    </source>
</reference>
<dbReference type="CDD" id="cd07061">
    <property type="entry name" value="HP_HAP_like"/>
    <property type="match status" value="1"/>
</dbReference>
<evidence type="ECO:0000256" key="1">
    <source>
        <dbReference type="ARBA" id="ARBA00005375"/>
    </source>
</evidence>
<evidence type="ECO:0000313" key="5">
    <source>
        <dbReference type="Proteomes" id="UP001058381"/>
    </source>
</evidence>
<feature type="chain" id="PRO_5040422852" evidence="3">
    <location>
        <begin position="33"/>
        <end position="426"/>
    </location>
</feature>
<dbReference type="InterPro" id="IPR000560">
    <property type="entry name" value="His_Pase_clade-2"/>
</dbReference>
<dbReference type="PANTHER" id="PTHR11567">
    <property type="entry name" value="ACID PHOSPHATASE-RELATED"/>
    <property type="match status" value="1"/>
</dbReference>
<accession>A0A9Q9J4A3</accession>
<dbReference type="InterPro" id="IPR050645">
    <property type="entry name" value="Histidine_acid_phosphatase"/>
</dbReference>
<feature type="signal peptide" evidence="3">
    <location>
        <begin position="1"/>
        <end position="32"/>
    </location>
</feature>
<keyword evidence="2" id="KW-0378">Hydrolase</keyword>
<dbReference type="EMBL" id="CP096142">
    <property type="protein sequence ID" value="UXA66982.1"/>
    <property type="molecule type" value="Genomic_DNA"/>
</dbReference>
<keyword evidence="3" id="KW-0732">Signal</keyword>
<evidence type="ECO:0000256" key="2">
    <source>
        <dbReference type="ARBA" id="ARBA00022801"/>
    </source>
</evidence>
<dbReference type="Pfam" id="PF00328">
    <property type="entry name" value="His_Phos_2"/>
    <property type="match status" value="1"/>
</dbReference>
<dbReference type="Proteomes" id="UP001058381">
    <property type="component" value="Chromosome"/>
</dbReference>
<dbReference type="InterPro" id="IPR029033">
    <property type="entry name" value="His_PPase_superfam"/>
</dbReference>
<dbReference type="GO" id="GO:0030288">
    <property type="term" value="C:outer membrane-bounded periplasmic space"/>
    <property type="evidence" value="ECO:0007669"/>
    <property type="project" value="TreeGrafter"/>
</dbReference>
<proteinExistence type="inferred from homology"/>
<dbReference type="AlphaFoldDB" id="A0A9Q9J4A3"/>
<organism evidence="4 5">
    <name type="scientific">Xanthomonas prunicola</name>
    <dbReference type="NCBI Taxonomy" id="2053930"/>
    <lineage>
        <taxon>Bacteria</taxon>
        <taxon>Pseudomonadati</taxon>
        <taxon>Pseudomonadota</taxon>
        <taxon>Gammaproteobacteria</taxon>
        <taxon>Lysobacterales</taxon>
        <taxon>Lysobacteraceae</taxon>
        <taxon>Xanthomonas</taxon>
    </lineage>
</organism>
<evidence type="ECO:0000313" key="4">
    <source>
        <dbReference type="EMBL" id="UXA66982.1"/>
    </source>
</evidence>
<dbReference type="PANTHER" id="PTHR11567:SF110">
    <property type="entry name" value="2-PHOSPHOXYLOSE PHOSPHATASE 1"/>
    <property type="match status" value="1"/>
</dbReference>
<name>A0A9Q9J4A3_9XANT</name>
<dbReference type="GeneID" id="75151383"/>
<dbReference type="SUPFAM" id="SSF53254">
    <property type="entry name" value="Phosphoglycerate mutase-like"/>
    <property type="match status" value="1"/>
</dbReference>
<protein>
    <submittedName>
        <fullName evidence="4">Histidine-type phosphatase</fullName>
    </submittedName>
</protein>
<sequence length="426" mass="44845">MQTRRTDRLSRMLRRALLSLVLCLPTAAPVAAKEPVAATAQLRLTIVLVRHGIRAPTQSGSELDRYSAQQWPNWPVAPGQLTPHGRAGMQTLGARYRALLAPPLGLPASGCDGTEQIVTIADSTARNHASAQALLQGMAPDCAMHYQALPEGTRNTLFDGGKVPAPPVQLEADTRVRLAQLQAVLSACQHGRCATPPPTSLLYDPATRDGSPAAASTLKLAGGLAENLMLEDVEGFDAAQRGWGRVDRAAVAQLIALHNASFAQSKRSLPVASAAASNLLAHLLATVQAAVGQDPPVAALAPPSTRLLVLVGHDTNLATLGGLMGVQWHRSDRPDDYPPGGALVLDVLERNGVPLLRVRTLMPSLSALRSGRFDGDALASSTLVLPGCHGRAACPLPVALAWLRTRLDPAQVQTALPAMQSWPAQP</sequence>
<comment type="similarity">
    <text evidence="1">Belongs to the histidine acid phosphatase family.</text>
</comment>
<dbReference type="RefSeq" id="WP_260808123.1">
    <property type="nucleotide sequence ID" value="NZ_CP096138.1"/>
</dbReference>
<dbReference type="Gene3D" id="3.40.50.1240">
    <property type="entry name" value="Phosphoglycerate mutase-like"/>
    <property type="match status" value="2"/>
</dbReference>